<keyword evidence="6 8" id="KW-0012">Acyltransferase</keyword>
<keyword evidence="4 8" id="KW-0479">Metal-binding</keyword>
<keyword evidence="2 8" id="KW-0808">Transferase</keyword>
<keyword evidence="11" id="KW-1185">Reference proteome</keyword>
<dbReference type="GO" id="GO:0005506">
    <property type="term" value="F:iron ion binding"/>
    <property type="evidence" value="ECO:0007669"/>
    <property type="project" value="UniProtKB-UniRule"/>
</dbReference>
<proteinExistence type="inferred from homology"/>
<comment type="caution">
    <text evidence="10">The sequence shown here is derived from an EMBL/GenBank/DDBJ whole genome shotgun (WGS) entry which is preliminary data.</text>
</comment>
<evidence type="ECO:0000256" key="2">
    <source>
        <dbReference type="ARBA" id="ARBA00022679"/>
    </source>
</evidence>
<comment type="caution">
    <text evidence="8">Lacks conserved residue(s) required for the propagation of feature annotation.</text>
</comment>
<comment type="cofactor">
    <cofactor evidence="8">
        <name>Fe(2+)</name>
        <dbReference type="ChEBI" id="CHEBI:29033"/>
    </cofactor>
    <text evidence="8">Binds 1 Fe(2+) ion per subunit.</text>
</comment>
<reference evidence="10 11" key="1">
    <citation type="submission" date="2020-08" db="EMBL/GenBank/DDBJ databases">
        <title>Genomic Encyclopedia of Type Strains, Phase III (KMG-III): the genomes of soil and plant-associated and newly described type strains.</title>
        <authorList>
            <person name="Whitman W."/>
        </authorList>
    </citation>
    <scope>NUCLEOTIDE SEQUENCE [LARGE SCALE GENOMIC DNA]</scope>
    <source>
        <strain evidence="10 11">CECT 8075</strain>
    </source>
</reference>
<dbReference type="InterPro" id="IPR022450">
    <property type="entry name" value="TsaD"/>
</dbReference>
<evidence type="ECO:0000256" key="7">
    <source>
        <dbReference type="ARBA" id="ARBA00048117"/>
    </source>
</evidence>
<feature type="binding site" evidence="8">
    <location>
        <begin position="163"/>
        <end position="167"/>
    </location>
    <ligand>
        <name>substrate</name>
    </ligand>
</feature>
<evidence type="ECO:0000256" key="1">
    <source>
        <dbReference type="ARBA" id="ARBA00022490"/>
    </source>
</evidence>
<dbReference type="EC" id="2.3.1.234" evidence="8"/>
<dbReference type="Proteomes" id="UP000536179">
    <property type="component" value="Unassembled WGS sequence"/>
</dbReference>
<dbReference type="NCBIfam" id="TIGR03723">
    <property type="entry name" value="T6A_TsaD_YgjD"/>
    <property type="match status" value="1"/>
</dbReference>
<name>A0A7W5DUU0_9BACT</name>
<dbReference type="PANTHER" id="PTHR11735:SF6">
    <property type="entry name" value="TRNA N6-ADENOSINE THREONYLCARBAMOYLTRANSFERASE, MITOCHONDRIAL"/>
    <property type="match status" value="1"/>
</dbReference>
<keyword evidence="1 8" id="KW-0963">Cytoplasm</keyword>
<feature type="binding site" evidence="8">
    <location>
        <position position="196"/>
    </location>
    <ligand>
        <name>substrate</name>
    </ligand>
</feature>
<dbReference type="CDD" id="cd24133">
    <property type="entry name" value="ASKHA_NBD_TsaD_bac"/>
    <property type="match status" value="1"/>
</dbReference>
<dbReference type="PANTHER" id="PTHR11735">
    <property type="entry name" value="TRNA N6-ADENOSINE THREONYLCARBAMOYLTRANSFERASE"/>
    <property type="match status" value="1"/>
</dbReference>
<feature type="binding site" evidence="8">
    <location>
        <position position="121"/>
    </location>
    <ligand>
        <name>Fe cation</name>
        <dbReference type="ChEBI" id="CHEBI:24875"/>
    </ligand>
</feature>
<dbReference type="SUPFAM" id="SSF53067">
    <property type="entry name" value="Actin-like ATPase domain"/>
    <property type="match status" value="2"/>
</dbReference>
<feature type="binding site" evidence="8">
    <location>
        <position position="209"/>
    </location>
    <ligand>
        <name>substrate</name>
    </ligand>
</feature>
<dbReference type="InterPro" id="IPR043129">
    <property type="entry name" value="ATPase_NBD"/>
</dbReference>
<sequence>MGECNEDVILAIESTCDETAAAVVTRSGRVLGECIATQENLHEQFGGVVPEIAARAHLERILPVIDTSLRQANVNGRDLHAIAVADRPGLAGSLLVGVVAAKSLAMAWQKPLVAINHLHAHLYACQLSRMSSDDDAATDTAGRTAEPTETTETTSVYPAIGLIVSGGHTTLYLCRDAVDLEYLGGTIDDAAGEAFDKVAAMLSLGFPGGVAVAKWAEKGNAQAYAFPRSKQHDRTYDFSFSGLKTAVRYAIVGPGRQDFSSLQLTDEVKADVCASFEAAVVDVLVAKSRRAVAELGVRRLLVGGGVAANRRLRSQLTEASEQDGFDLVIAPPELCTDNAVMGAIAWKKIDRGEFATLDLDITPGLQRGF</sequence>
<evidence type="ECO:0000313" key="11">
    <source>
        <dbReference type="Proteomes" id="UP000536179"/>
    </source>
</evidence>
<dbReference type="InterPro" id="IPR017861">
    <property type="entry name" value="KAE1/TsaD"/>
</dbReference>
<organism evidence="10 11">
    <name type="scientific">Aporhodopirellula rubra</name>
    <dbReference type="NCBI Taxonomy" id="980271"/>
    <lineage>
        <taxon>Bacteria</taxon>
        <taxon>Pseudomonadati</taxon>
        <taxon>Planctomycetota</taxon>
        <taxon>Planctomycetia</taxon>
        <taxon>Pirellulales</taxon>
        <taxon>Pirellulaceae</taxon>
        <taxon>Aporhodopirellula</taxon>
    </lineage>
</organism>
<dbReference type="GO" id="GO:0061711">
    <property type="term" value="F:tRNA N(6)-L-threonylcarbamoyladenine synthase activity"/>
    <property type="evidence" value="ECO:0007669"/>
    <property type="project" value="UniProtKB-EC"/>
</dbReference>
<feature type="binding site" evidence="8">
    <location>
        <position position="117"/>
    </location>
    <ligand>
        <name>Fe cation</name>
        <dbReference type="ChEBI" id="CHEBI:24875"/>
    </ligand>
</feature>
<dbReference type="RefSeq" id="WP_184300761.1">
    <property type="nucleotide sequence ID" value="NZ_JACHXU010000001.1"/>
</dbReference>
<comment type="similarity">
    <text evidence="8">Belongs to the KAE1 / TsaD family.</text>
</comment>
<feature type="domain" description="Gcp-like" evidence="9">
    <location>
        <begin position="154"/>
        <end position="343"/>
    </location>
</feature>
<dbReference type="FunFam" id="3.30.420.40:FF:000012">
    <property type="entry name" value="tRNA N6-adenosine threonylcarbamoyltransferase"/>
    <property type="match status" value="1"/>
</dbReference>
<dbReference type="FunFam" id="3.30.420.40:FF:000040">
    <property type="entry name" value="tRNA N6-adenosine threonylcarbamoyltransferase"/>
    <property type="match status" value="1"/>
</dbReference>
<evidence type="ECO:0000259" key="9">
    <source>
        <dbReference type="Pfam" id="PF00814"/>
    </source>
</evidence>
<feature type="domain" description="Gcp-like" evidence="9">
    <location>
        <begin position="30"/>
        <end position="128"/>
    </location>
</feature>
<feature type="binding site" evidence="8">
    <location>
        <position position="309"/>
    </location>
    <ligand>
        <name>substrate</name>
    </ligand>
</feature>
<dbReference type="AlphaFoldDB" id="A0A7W5DUU0"/>
<evidence type="ECO:0000256" key="6">
    <source>
        <dbReference type="ARBA" id="ARBA00023315"/>
    </source>
</evidence>
<feature type="binding site" evidence="8">
    <location>
        <position position="337"/>
    </location>
    <ligand>
        <name>Fe cation</name>
        <dbReference type="ChEBI" id="CHEBI:24875"/>
    </ligand>
</feature>
<gene>
    <name evidence="8" type="primary">tsaD</name>
    <name evidence="10" type="ORF">FHS27_000338</name>
</gene>
<comment type="function">
    <text evidence="8">Required for the formation of a threonylcarbamoyl group on adenosine at position 37 (t(6)A37) in tRNAs that read codons beginning with adenine. Is involved in the transfer of the threonylcarbamoyl moiety of threonylcarbamoyl-AMP (TC-AMP) to the N6 group of A37, together with TsaE and TsaB. TsaD likely plays a direct catalytic role in this reaction.</text>
</comment>
<comment type="catalytic activity">
    <reaction evidence="7 8">
        <text>L-threonylcarbamoyladenylate + adenosine(37) in tRNA = N(6)-L-threonylcarbamoyladenosine(37) in tRNA + AMP + H(+)</text>
        <dbReference type="Rhea" id="RHEA:37059"/>
        <dbReference type="Rhea" id="RHEA-COMP:10162"/>
        <dbReference type="Rhea" id="RHEA-COMP:10163"/>
        <dbReference type="ChEBI" id="CHEBI:15378"/>
        <dbReference type="ChEBI" id="CHEBI:73682"/>
        <dbReference type="ChEBI" id="CHEBI:74411"/>
        <dbReference type="ChEBI" id="CHEBI:74418"/>
        <dbReference type="ChEBI" id="CHEBI:456215"/>
        <dbReference type="EC" id="2.3.1.234"/>
    </reaction>
</comment>
<protein>
    <recommendedName>
        <fullName evidence="8">tRNA N6-adenosine threonylcarbamoyltransferase</fullName>
        <ecNumber evidence="8">2.3.1.234</ecNumber>
    </recommendedName>
    <alternativeName>
        <fullName evidence="8">N6-L-threonylcarbamoyladenine synthase</fullName>
        <shortName evidence="8">t(6)A synthase</shortName>
    </alternativeName>
    <alternativeName>
        <fullName evidence="8">t(6)A37 threonylcarbamoyladenosine biosynthesis protein TsaD</fullName>
    </alternativeName>
    <alternativeName>
        <fullName evidence="8">tRNA threonylcarbamoyladenosine biosynthesis protein TsaD</fullName>
    </alternativeName>
</protein>
<dbReference type="InterPro" id="IPR000905">
    <property type="entry name" value="Gcp-like_dom"/>
</dbReference>
<dbReference type="Pfam" id="PF00814">
    <property type="entry name" value="TsaD"/>
    <property type="match status" value="2"/>
</dbReference>
<keyword evidence="5 8" id="KW-0408">Iron</keyword>
<comment type="subcellular location">
    <subcellularLocation>
        <location evidence="8">Cytoplasm</location>
    </subcellularLocation>
</comment>
<evidence type="ECO:0000256" key="8">
    <source>
        <dbReference type="HAMAP-Rule" id="MF_01445"/>
    </source>
</evidence>
<dbReference type="GO" id="GO:0005737">
    <property type="term" value="C:cytoplasm"/>
    <property type="evidence" value="ECO:0007669"/>
    <property type="project" value="UniProtKB-SubCell"/>
</dbReference>
<evidence type="ECO:0000256" key="3">
    <source>
        <dbReference type="ARBA" id="ARBA00022694"/>
    </source>
</evidence>
<evidence type="ECO:0000256" key="4">
    <source>
        <dbReference type="ARBA" id="ARBA00022723"/>
    </source>
</evidence>
<dbReference type="GO" id="GO:0002949">
    <property type="term" value="P:tRNA threonylcarbamoyladenosine modification"/>
    <property type="evidence" value="ECO:0007669"/>
    <property type="project" value="UniProtKB-UniRule"/>
</dbReference>
<dbReference type="EMBL" id="JACHXU010000001">
    <property type="protein sequence ID" value="MBB3204574.1"/>
    <property type="molecule type" value="Genomic_DNA"/>
</dbReference>
<dbReference type="HAMAP" id="MF_01445">
    <property type="entry name" value="TsaD"/>
    <property type="match status" value="1"/>
</dbReference>
<dbReference type="PRINTS" id="PR00789">
    <property type="entry name" value="OSIALOPTASE"/>
</dbReference>
<dbReference type="PROSITE" id="PS01016">
    <property type="entry name" value="GLYCOPROTEASE"/>
    <property type="match status" value="1"/>
</dbReference>
<dbReference type="Gene3D" id="3.30.420.40">
    <property type="match status" value="2"/>
</dbReference>
<evidence type="ECO:0000313" key="10">
    <source>
        <dbReference type="EMBL" id="MBB3204574.1"/>
    </source>
</evidence>
<keyword evidence="3 8" id="KW-0819">tRNA processing</keyword>
<dbReference type="InterPro" id="IPR017860">
    <property type="entry name" value="Peptidase_M22_CS"/>
</dbReference>
<accession>A0A7W5DUU0</accession>
<evidence type="ECO:0000256" key="5">
    <source>
        <dbReference type="ARBA" id="ARBA00023004"/>
    </source>
</evidence>